<gene>
    <name evidence="2" type="ORF">ENS64_00915</name>
</gene>
<evidence type="ECO:0000256" key="1">
    <source>
        <dbReference type="SAM" id="Phobius"/>
    </source>
</evidence>
<dbReference type="AlphaFoldDB" id="A0A7C4QFY0"/>
<accession>A0A7C4QFY0</accession>
<feature type="transmembrane region" description="Helical" evidence="1">
    <location>
        <begin position="20"/>
        <end position="39"/>
    </location>
</feature>
<keyword evidence="1" id="KW-0812">Transmembrane</keyword>
<sequence>MRSPFRLVEPPLWKGTPAGLTLLEVVLAMAILFGSLAVLSQMAWNGSRAAVQGQLMTQAVLRCEAKLAEVASGAVPLQATSNTAFADDPQWTWSLALGETAFPELMLVEVTVSHSSGYGSLGNVSHTMRRWLRDPAIYEVALEQAAQSQTTTSTTSSSTSTLGSR</sequence>
<evidence type="ECO:0008006" key="3">
    <source>
        <dbReference type="Google" id="ProtNLM"/>
    </source>
</evidence>
<protein>
    <recommendedName>
        <fullName evidence="3">Prepilin-type N-terminal cleavage/methylation domain-containing protein</fullName>
    </recommendedName>
</protein>
<name>A0A7C4QFY0_9PLAN</name>
<proteinExistence type="predicted"/>
<reference evidence="2" key="1">
    <citation type="journal article" date="2020" name="mSystems">
        <title>Genome- and Community-Level Interaction Insights into Carbon Utilization and Element Cycling Functions of Hydrothermarchaeota in Hydrothermal Sediment.</title>
        <authorList>
            <person name="Zhou Z."/>
            <person name="Liu Y."/>
            <person name="Xu W."/>
            <person name="Pan J."/>
            <person name="Luo Z.H."/>
            <person name="Li M."/>
        </authorList>
    </citation>
    <scope>NUCLEOTIDE SEQUENCE [LARGE SCALE GENOMIC DNA]</scope>
    <source>
        <strain evidence="2">SpSt-508</strain>
    </source>
</reference>
<organism evidence="2">
    <name type="scientific">Schlesneria paludicola</name>
    <dbReference type="NCBI Taxonomy" id="360056"/>
    <lineage>
        <taxon>Bacteria</taxon>
        <taxon>Pseudomonadati</taxon>
        <taxon>Planctomycetota</taxon>
        <taxon>Planctomycetia</taxon>
        <taxon>Planctomycetales</taxon>
        <taxon>Planctomycetaceae</taxon>
        <taxon>Schlesneria</taxon>
    </lineage>
</organism>
<evidence type="ECO:0000313" key="2">
    <source>
        <dbReference type="EMBL" id="HGT37821.1"/>
    </source>
</evidence>
<comment type="caution">
    <text evidence="2">The sequence shown here is derived from an EMBL/GenBank/DDBJ whole genome shotgun (WGS) entry which is preliminary data.</text>
</comment>
<keyword evidence="1" id="KW-0472">Membrane</keyword>
<dbReference type="EMBL" id="DSVQ01000003">
    <property type="protein sequence ID" value="HGT37821.1"/>
    <property type="molecule type" value="Genomic_DNA"/>
</dbReference>
<keyword evidence="1" id="KW-1133">Transmembrane helix</keyword>